<dbReference type="GO" id="GO:0044027">
    <property type="term" value="P:negative regulation of gene expression via chromosomal CpG island methylation"/>
    <property type="evidence" value="ECO:0007669"/>
    <property type="project" value="TreeGrafter"/>
</dbReference>
<evidence type="ECO:0000256" key="5">
    <source>
        <dbReference type="ARBA" id="ARBA00023242"/>
    </source>
</evidence>
<dbReference type="SUPFAM" id="SSF57850">
    <property type="entry name" value="RING/U-box"/>
    <property type="match status" value="1"/>
</dbReference>
<dbReference type="InterPro" id="IPR036987">
    <property type="entry name" value="SRA-YDG_sf"/>
</dbReference>
<feature type="domain" description="RING-type" evidence="8">
    <location>
        <begin position="598"/>
        <end position="636"/>
    </location>
</feature>
<dbReference type="PROSITE" id="PS00518">
    <property type="entry name" value="ZF_RING_1"/>
    <property type="match status" value="1"/>
</dbReference>
<dbReference type="GO" id="GO:0008270">
    <property type="term" value="F:zinc ion binding"/>
    <property type="evidence" value="ECO:0007669"/>
    <property type="project" value="UniProtKB-KW"/>
</dbReference>
<dbReference type="GO" id="GO:0005634">
    <property type="term" value="C:nucleus"/>
    <property type="evidence" value="ECO:0007669"/>
    <property type="project" value="UniProtKB-SubCell"/>
</dbReference>
<dbReference type="InterPro" id="IPR015947">
    <property type="entry name" value="PUA-like_sf"/>
</dbReference>
<evidence type="ECO:0008006" key="12">
    <source>
        <dbReference type="Google" id="ProtNLM"/>
    </source>
</evidence>
<evidence type="ECO:0000256" key="7">
    <source>
        <dbReference type="PROSITE-ProRule" id="PRU00358"/>
    </source>
</evidence>
<accession>A0AAN9Y598</accession>
<dbReference type="Pfam" id="PF02182">
    <property type="entry name" value="SAD_SRA"/>
    <property type="match status" value="1"/>
</dbReference>
<evidence type="ECO:0000256" key="1">
    <source>
        <dbReference type="ARBA" id="ARBA00022723"/>
    </source>
</evidence>
<dbReference type="GO" id="GO:0003677">
    <property type="term" value="F:DNA binding"/>
    <property type="evidence" value="ECO:0007669"/>
    <property type="project" value="UniProtKB-KW"/>
</dbReference>
<dbReference type="GO" id="GO:0061630">
    <property type="term" value="F:ubiquitin protein ligase activity"/>
    <property type="evidence" value="ECO:0007669"/>
    <property type="project" value="TreeGrafter"/>
</dbReference>
<organism evidence="10 11">
    <name type="scientific">Parthenolecanium corni</name>
    <dbReference type="NCBI Taxonomy" id="536013"/>
    <lineage>
        <taxon>Eukaryota</taxon>
        <taxon>Metazoa</taxon>
        <taxon>Ecdysozoa</taxon>
        <taxon>Arthropoda</taxon>
        <taxon>Hexapoda</taxon>
        <taxon>Insecta</taxon>
        <taxon>Pterygota</taxon>
        <taxon>Neoptera</taxon>
        <taxon>Paraneoptera</taxon>
        <taxon>Hemiptera</taxon>
        <taxon>Sternorrhyncha</taxon>
        <taxon>Coccoidea</taxon>
        <taxon>Coccidae</taxon>
        <taxon>Parthenolecanium</taxon>
    </lineage>
</organism>
<evidence type="ECO:0000259" key="9">
    <source>
        <dbReference type="PROSITE" id="PS51015"/>
    </source>
</evidence>
<evidence type="ECO:0000256" key="3">
    <source>
        <dbReference type="ARBA" id="ARBA00022833"/>
    </source>
</evidence>
<dbReference type="PANTHER" id="PTHR14140">
    <property type="entry name" value="E3 UBIQUITIN-PROTEIN LIGASE UHRF-RELATED"/>
    <property type="match status" value="1"/>
</dbReference>
<keyword evidence="11" id="KW-1185">Reference proteome</keyword>
<keyword evidence="3" id="KW-0862">Zinc</keyword>
<dbReference type="PANTHER" id="PTHR14140:SF45">
    <property type="entry name" value="RING-TYPE E3 UBIQUITIN TRANSFERASE"/>
    <property type="match status" value="1"/>
</dbReference>
<gene>
    <name evidence="10" type="ORF">V9T40_002313</name>
</gene>
<dbReference type="SUPFAM" id="SSF57903">
    <property type="entry name" value="FYVE/PHD zinc finger"/>
    <property type="match status" value="1"/>
</dbReference>
<dbReference type="SMART" id="SM00466">
    <property type="entry name" value="SRA"/>
    <property type="match status" value="1"/>
</dbReference>
<dbReference type="InterPro" id="IPR011011">
    <property type="entry name" value="Znf_FYVE_PHD"/>
</dbReference>
<dbReference type="Proteomes" id="UP001367676">
    <property type="component" value="Unassembled WGS sequence"/>
</dbReference>
<reference evidence="10 11" key="1">
    <citation type="submission" date="2024-03" db="EMBL/GenBank/DDBJ databases">
        <title>Adaptation during the transition from Ophiocordyceps entomopathogen to insect associate is accompanied by gene loss and intensified selection.</title>
        <authorList>
            <person name="Ward C.M."/>
            <person name="Onetto C.A."/>
            <person name="Borneman A.R."/>
        </authorList>
    </citation>
    <scope>NUCLEOTIDE SEQUENCE [LARGE SCALE GENOMIC DNA]</scope>
    <source>
        <strain evidence="10">AWRI1</strain>
        <tissue evidence="10">Single Adult Female</tissue>
    </source>
</reference>
<dbReference type="PROSITE" id="PS50089">
    <property type="entry name" value="ZF_RING_2"/>
    <property type="match status" value="1"/>
</dbReference>
<evidence type="ECO:0000313" key="10">
    <source>
        <dbReference type="EMBL" id="KAK7590700.1"/>
    </source>
</evidence>
<dbReference type="InterPro" id="IPR001841">
    <property type="entry name" value="Znf_RING"/>
</dbReference>
<dbReference type="GO" id="GO:0016567">
    <property type="term" value="P:protein ubiquitination"/>
    <property type="evidence" value="ECO:0007669"/>
    <property type="project" value="TreeGrafter"/>
</dbReference>
<dbReference type="InterPro" id="IPR045134">
    <property type="entry name" value="UHRF1/2-like"/>
</dbReference>
<keyword evidence="4" id="KW-0238">DNA-binding</keyword>
<protein>
    <recommendedName>
        <fullName evidence="12">RING-type E3 ubiquitin transferase</fullName>
    </recommendedName>
</protein>
<evidence type="ECO:0000313" key="11">
    <source>
        <dbReference type="Proteomes" id="UP001367676"/>
    </source>
</evidence>
<comment type="caution">
    <text evidence="10">The sequence shown here is derived from an EMBL/GenBank/DDBJ whole genome shotgun (WGS) entry which is preliminary data.</text>
</comment>
<keyword evidence="1" id="KW-0479">Metal-binding</keyword>
<proteinExistence type="predicted"/>
<dbReference type="SUPFAM" id="SSF88697">
    <property type="entry name" value="PUA domain-like"/>
    <property type="match status" value="1"/>
</dbReference>
<keyword evidence="5 7" id="KW-0539">Nucleus</keyword>
<dbReference type="InterPro" id="IPR013083">
    <property type="entry name" value="Znf_RING/FYVE/PHD"/>
</dbReference>
<name>A0AAN9Y598_9HEMI</name>
<evidence type="ECO:0000259" key="8">
    <source>
        <dbReference type="PROSITE" id="PS50089"/>
    </source>
</evidence>
<comment type="subcellular location">
    <subcellularLocation>
        <location evidence="7">Nucleus</location>
    </subcellularLocation>
</comment>
<evidence type="ECO:0000256" key="4">
    <source>
        <dbReference type="ARBA" id="ARBA00023125"/>
    </source>
</evidence>
<dbReference type="Gene3D" id="2.30.280.10">
    <property type="entry name" value="SRA-YDG"/>
    <property type="match status" value="1"/>
</dbReference>
<keyword evidence="2 6" id="KW-0863">Zinc-finger</keyword>
<sequence>MKTESFETYSYEYYDPYCFDRETQNCPDIIDLTNHNRFKDCSECLKNHSDNEYPSYICQGCSNQIYDGKQYRCFLCHKVFHEACRNNPDPASSTGQWFCLDCINQEKRRPSTFMPHIQNVTTVANNEDSRSDKCDGVVRKSANLNGNGIATFNVPMDISPRVKQPIMDAKDDIVEKVARSLMQKIRDAGRKTVYNKVPDNHFGPIPGIPVGTCWKKRSEVAESGVHRPLVAGISGRHKVGARSIILSGMYPDDEDFGDEFYYSGCGGREHDPYHRSKEQTLHQTLTRLNKALALNCNAPFNDDTGAESTDWRAGKPVRVVRNYKLRKRSKFAPKEGNRYDGIYKVVKYYPKHGANGLLVWRFLLRRDDPEPAPWTEEGERIIEEKFLRMIVPREHENEKRPVPEENVCPPLKKMAFTYSNANHVPKMEYYPPTVTYSRDTSPMTVDIKTEEIDLNPSHSSWYRPPAEIRPPTNKALQSAPNFQMSISSVRSLNPDASCHLPSSTGQYHPAVASDSAANTAIPHIPDSLNDLYRASYPAYDHSEFGSICIKEEVYELPADVEKLIDLDTTNRSIWTYCKTFLSKSKNEFLQAVRLMFLCRSCCKLVNRPVTTPCDHNICLECLEKHFYRDKYSCPDCGYFLCRTFNITENKNLASALESLFVDDVQRR</sequence>
<dbReference type="EMBL" id="JBBCAQ010000022">
    <property type="protein sequence ID" value="KAK7590700.1"/>
    <property type="molecule type" value="Genomic_DNA"/>
</dbReference>
<dbReference type="AlphaFoldDB" id="A0AAN9Y598"/>
<dbReference type="InterPro" id="IPR017907">
    <property type="entry name" value="Znf_RING_CS"/>
</dbReference>
<dbReference type="InterPro" id="IPR003105">
    <property type="entry name" value="SRA_YDG"/>
</dbReference>
<dbReference type="PROSITE" id="PS51015">
    <property type="entry name" value="YDG"/>
    <property type="match status" value="1"/>
</dbReference>
<dbReference type="Gene3D" id="3.30.40.10">
    <property type="entry name" value="Zinc/RING finger domain, C3HC4 (zinc finger)"/>
    <property type="match status" value="2"/>
</dbReference>
<evidence type="ECO:0000256" key="2">
    <source>
        <dbReference type="ARBA" id="ARBA00022771"/>
    </source>
</evidence>
<feature type="domain" description="YDG" evidence="9">
    <location>
        <begin position="203"/>
        <end position="366"/>
    </location>
</feature>
<evidence type="ECO:0000256" key="6">
    <source>
        <dbReference type="PROSITE-ProRule" id="PRU00175"/>
    </source>
</evidence>